<feature type="region of interest" description="Disordered" evidence="1">
    <location>
        <begin position="1"/>
        <end position="21"/>
    </location>
</feature>
<dbReference type="Pfam" id="PF03765">
    <property type="entry name" value="CRAL_TRIO_N"/>
    <property type="match status" value="1"/>
</dbReference>
<dbReference type="GO" id="GO:0008526">
    <property type="term" value="F:phosphatidylinositol transfer activity"/>
    <property type="evidence" value="ECO:0007669"/>
    <property type="project" value="TreeGrafter"/>
</dbReference>
<evidence type="ECO:0000313" key="4">
    <source>
        <dbReference type="Proteomes" id="UP000799324"/>
    </source>
</evidence>
<dbReference type="CDD" id="cd00170">
    <property type="entry name" value="SEC14"/>
    <property type="match status" value="1"/>
</dbReference>
<dbReference type="InterPro" id="IPR036273">
    <property type="entry name" value="CRAL/TRIO_N_dom_sf"/>
</dbReference>
<evidence type="ECO:0000259" key="2">
    <source>
        <dbReference type="PROSITE" id="PS50191"/>
    </source>
</evidence>
<feature type="compositionally biased region" description="Low complexity" evidence="1">
    <location>
        <begin position="1"/>
        <end position="12"/>
    </location>
</feature>
<feature type="non-terminal residue" evidence="3">
    <location>
        <position position="297"/>
    </location>
</feature>
<dbReference type="PANTHER" id="PTHR45824:SF29">
    <property type="entry name" value="GH16843P"/>
    <property type="match status" value="1"/>
</dbReference>
<dbReference type="InterPro" id="IPR052578">
    <property type="entry name" value="PI_Transfer_CRAL-TRIO"/>
</dbReference>
<dbReference type="EMBL" id="MU004407">
    <property type="protein sequence ID" value="KAF2652235.1"/>
    <property type="molecule type" value="Genomic_DNA"/>
</dbReference>
<evidence type="ECO:0000313" key="3">
    <source>
        <dbReference type="EMBL" id="KAF2652235.1"/>
    </source>
</evidence>
<dbReference type="PROSITE" id="PS50191">
    <property type="entry name" value="CRAL_TRIO"/>
    <property type="match status" value="1"/>
</dbReference>
<accession>A0A6A6SWV7</accession>
<dbReference type="Gene3D" id="3.40.525.10">
    <property type="entry name" value="CRAL-TRIO lipid binding domain"/>
    <property type="match status" value="1"/>
</dbReference>
<dbReference type="SMART" id="SM01100">
    <property type="entry name" value="CRAL_TRIO_N"/>
    <property type="match status" value="1"/>
</dbReference>
<dbReference type="InterPro" id="IPR011074">
    <property type="entry name" value="CRAL/TRIO_N_dom"/>
</dbReference>
<sequence length="297" mass="33871">KPFEHPAPGCKPDAPPPLTTDQQAKYDALLTSVQAWDTLPTTTGKNPETSPLNSDEKLWLTRECLLRYLRATKWTTAASEKRLRETLTWRREYGLSRFTAAYISPENATGKQVLFGYDAGARPCLYLLPNKQNTPNSPKQVEHLVYMLERTLDIAPPGQETLALCIDFRNSSSGSNPSIATSRQVLSILQNHYPERLGRALITHLPWYITMFLKALSPFIDPVTKTKMRYNEPLPDHIPKEQLMKNAGGECEFVYEHEVYWPALNELADKRRAERKARWEERGGKIGDSEWVLWGGE</sequence>
<gene>
    <name evidence="3" type="ORF">K491DRAFT_573522</name>
</gene>
<organism evidence="3 4">
    <name type="scientific">Lophiostoma macrostomum CBS 122681</name>
    <dbReference type="NCBI Taxonomy" id="1314788"/>
    <lineage>
        <taxon>Eukaryota</taxon>
        <taxon>Fungi</taxon>
        <taxon>Dikarya</taxon>
        <taxon>Ascomycota</taxon>
        <taxon>Pezizomycotina</taxon>
        <taxon>Dothideomycetes</taxon>
        <taxon>Pleosporomycetidae</taxon>
        <taxon>Pleosporales</taxon>
        <taxon>Lophiostomataceae</taxon>
        <taxon>Lophiostoma</taxon>
    </lineage>
</organism>
<dbReference type="OrthoDB" id="75724at2759"/>
<evidence type="ECO:0000256" key="1">
    <source>
        <dbReference type="SAM" id="MobiDB-lite"/>
    </source>
</evidence>
<dbReference type="AlphaFoldDB" id="A0A6A6SWV7"/>
<dbReference type="PANTHER" id="PTHR45824">
    <property type="entry name" value="GH16843P"/>
    <property type="match status" value="1"/>
</dbReference>
<keyword evidence="4" id="KW-1185">Reference proteome</keyword>
<dbReference type="Pfam" id="PF00650">
    <property type="entry name" value="CRAL_TRIO"/>
    <property type="match status" value="1"/>
</dbReference>
<dbReference type="Proteomes" id="UP000799324">
    <property type="component" value="Unassembled WGS sequence"/>
</dbReference>
<proteinExistence type="predicted"/>
<reference evidence="3" key="1">
    <citation type="journal article" date="2020" name="Stud. Mycol.">
        <title>101 Dothideomycetes genomes: a test case for predicting lifestyles and emergence of pathogens.</title>
        <authorList>
            <person name="Haridas S."/>
            <person name="Albert R."/>
            <person name="Binder M."/>
            <person name="Bloem J."/>
            <person name="Labutti K."/>
            <person name="Salamov A."/>
            <person name="Andreopoulos B."/>
            <person name="Baker S."/>
            <person name="Barry K."/>
            <person name="Bills G."/>
            <person name="Bluhm B."/>
            <person name="Cannon C."/>
            <person name="Castanera R."/>
            <person name="Culley D."/>
            <person name="Daum C."/>
            <person name="Ezra D."/>
            <person name="Gonzalez J."/>
            <person name="Henrissat B."/>
            <person name="Kuo A."/>
            <person name="Liang C."/>
            <person name="Lipzen A."/>
            <person name="Lutzoni F."/>
            <person name="Magnuson J."/>
            <person name="Mondo S."/>
            <person name="Nolan M."/>
            <person name="Ohm R."/>
            <person name="Pangilinan J."/>
            <person name="Park H.-J."/>
            <person name="Ramirez L."/>
            <person name="Alfaro M."/>
            <person name="Sun H."/>
            <person name="Tritt A."/>
            <person name="Yoshinaga Y."/>
            <person name="Zwiers L.-H."/>
            <person name="Turgeon B."/>
            <person name="Goodwin S."/>
            <person name="Spatafora J."/>
            <person name="Crous P."/>
            <person name="Grigoriev I."/>
        </authorList>
    </citation>
    <scope>NUCLEOTIDE SEQUENCE</scope>
    <source>
        <strain evidence="3">CBS 122681</strain>
    </source>
</reference>
<dbReference type="InterPro" id="IPR001251">
    <property type="entry name" value="CRAL-TRIO_dom"/>
</dbReference>
<dbReference type="SUPFAM" id="SSF46938">
    <property type="entry name" value="CRAL/TRIO N-terminal domain"/>
    <property type="match status" value="1"/>
</dbReference>
<dbReference type="SUPFAM" id="SSF52087">
    <property type="entry name" value="CRAL/TRIO domain"/>
    <property type="match status" value="1"/>
</dbReference>
<dbReference type="InterPro" id="IPR036865">
    <property type="entry name" value="CRAL-TRIO_dom_sf"/>
</dbReference>
<dbReference type="SMART" id="SM00516">
    <property type="entry name" value="SEC14"/>
    <property type="match status" value="1"/>
</dbReference>
<name>A0A6A6SWV7_9PLEO</name>
<feature type="non-terminal residue" evidence="3">
    <location>
        <position position="1"/>
    </location>
</feature>
<feature type="domain" description="CRAL-TRIO" evidence="2">
    <location>
        <begin position="102"/>
        <end position="255"/>
    </location>
</feature>
<protein>
    <submittedName>
        <fullName evidence="3">CRAL/TRIO domain-containing protein</fullName>
    </submittedName>
</protein>